<dbReference type="OrthoDB" id="1719668at2759"/>
<sequence>MEAQFSTTISRIGGLGGLPLFVQKPKIAFLFLARNRLPLDLVWDQFFQLHGPAVFAGWSVARSPHLA</sequence>
<dbReference type="EMBL" id="PKPP01013895">
    <property type="protein sequence ID" value="PWA40300.1"/>
    <property type="molecule type" value="Genomic_DNA"/>
</dbReference>
<protein>
    <submittedName>
        <fullName evidence="1">Glycosyl transferase, family 14</fullName>
    </submittedName>
</protein>
<dbReference type="AlphaFoldDB" id="A0A2U1KU70"/>
<dbReference type="GO" id="GO:0016740">
    <property type="term" value="F:transferase activity"/>
    <property type="evidence" value="ECO:0007669"/>
    <property type="project" value="UniProtKB-KW"/>
</dbReference>
<gene>
    <name evidence="1" type="ORF">CTI12_AA564110</name>
</gene>
<name>A0A2U1KU70_ARTAN</name>
<comment type="caution">
    <text evidence="1">The sequence shown here is derived from an EMBL/GenBank/DDBJ whole genome shotgun (WGS) entry which is preliminary data.</text>
</comment>
<reference evidence="1 2" key="1">
    <citation type="journal article" date="2018" name="Mol. Plant">
        <title>The genome of Artemisia annua provides insight into the evolution of Asteraceae family and artemisinin biosynthesis.</title>
        <authorList>
            <person name="Shen Q."/>
            <person name="Zhang L."/>
            <person name="Liao Z."/>
            <person name="Wang S."/>
            <person name="Yan T."/>
            <person name="Shi P."/>
            <person name="Liu M."/>
            <person name="Fu X."/>
            <person name="Pan Q."/>
            <person name="Wang Y."/>
            <person name="Lv Z."/>
            <person name="Lu X."/>
            <person name="Zhang F."/>
            <person name="Jiang W."/>
            <person name="Ma Y."/>
            <person name="Chen M."/>
            <person name="Hao X."/>
            <person name="Li L."/>
            <person name="Tang Y."/>
            <person name="Lv G."/>
            <person name="Zhou Y."/>
            <person name="Sun X."/>
            <person name="Brodelius P.E."/>
            <person name="Rose J.K.C."/>
            <person name="Tang K."/>
        </authorList>
    </citation>
    <scope>NUCLEOTIDE SEQUENCE [LARGE SCALE GENOMIC DNA]</scope>
    <source>
        <strain evidence="2">cv. Huhao1</strain>
        <tissue evidence="1">Leaf</tissue>
    </source>
</reference>
<evidence type="ECO:0000313" key="2">
    <source>
        <dbReference type="Proteomes" id="UP000245207"/>
    </source>
</evidence>
<keyword evidence="2" id="KW-1185">Reference proteome</keyword>
<keyword evidence="1" id="KW-0808">Transferase</keyword>
<organism evidence="1 2">
    <name type="scientific">Artemisia annua</name>
    <name type="common">Sweet wormwood</name>
    <dbReference type="NCBI Taxonomy" id="35608"/>
    <lineage>
        <taxon>Eukaryota</taxon>
        <taxon>Viridiplantae</taxon>
        <taxon>Streptophyta</taxon>
        <taxon>Embryophyta</taxon>
        <taxon>Tracheophyta</taxon>
        <taxon>Spermatophyta</taxon>
        <taxon>Magnoliopsida</taxon>
        <taxon>eudicotyledons</taxon>
        <taxon>Gunneridae</taxon>
        <taxon>Pentapetalae</taxon>
        <taxon>asterids</taxon>
        <taxon>campanulids</taxon>
        <taxon>Asterales</taxon>
        <taxon>Asteraceae</taxon>
        <taxon>Asteroideae</taxon>
        <taxon>Anthemideae</taxon>
        <taxon>Artemisiinae</taxon>
        <taxon>Artemisia</taxon>
    </lineage>
</organism>
<evidence type="ECO:0000313" key="1">
    <source>
        <dbReference type="EMBL" id="PWA40300.1"/>
    </source>
</evidence>
<proteinExistence type="predicted"/>
<accession>A0A2U1KU70</accession>
<dbReference type="Proteomes" id="UP000245207">
    <property type="component" value="Unassembled WGS sequence"/>
</dbReference>